<evidence type="ECO:0000256" key="1">
    <source>
        <dbReference type="SAM" id="Phobius"/>
    </source>
</evidence>
<protein>
    <submittedName>
        <fullName evidence="2">Ovule protein</fullName>
    </submittedName>
</protein>
<dbReference type="WBParaSite" id="ASIM_0000161201-mRNA-1">
    <property type="protein sequence ID" value="ASIM_0000161201-mRNA-1"/>
    <property type="gene ID" value="ASIM_0000161201"/>
</dbReference>
<keyword evidence="1" id="KW-0472">Membrane</keyword>
<reference evidence="2" key="1">
    <citation type="submission" date="2017-02" db="UniProtKB">
        <authorList>
            <consortium name="WormBaseParasite"/>
        </authorList>
    </citation>
    <scope>IDENTIFICATION</scope>
</reference>
<evidence type="ECO:0000313" key="2">
    <source>
        <dbReference type="WBParaSite" id="ASIM_0000161201-mRNA-1"/>
    </source>
</evidence>
<name>A0A0M3J256_ANISI</name>
<keyword evidence="1" id="KW-0812">Transmembrane</keyword>
<dbReference type="AlphaFoldDB" id="A0A0M3J256"/>
<proteinExistence type="predicted"/>
<sequence>LDKMDNKVVQEIQVQLVLLEAAITAHQLVSHPVTNHFNDSRSLFRFSDPFSTNDHNDIFLASLFFLFTSVFSESFVLKYLQKNLLKVS</sequence>
<organism evidence="2">
    <name type="scientific">Anisakis simplex</name>
    <name type="common">Herring worm</name>
    <dbReference type="NCBI Taxonomy" id="6269"/>
    <lineage>
        <taxon>Eukaryota</taxon>
        <taxon>Metazoa</taxon>
        <taxon>Ecdysozoa</taxon>
        <taxon>Nematoda</taxon>
        <taxon>Chromadorea</taxon>
        <taxon>Rhabditida</taxon>
        <taxon>Spirurina</taxon>
        <taxon>Ascaridomorpha</taxon>
        <taxon>Ascaridoidea</taxon>
        <taxon>Anisakidae</taxon>
        <taxon>Anisakis</taxon>
        <taxon>Anisakis simplex complex</taxon>
    </lineage>
</organism>
<accession>A0A0M3J256</accession>
<keyword evidence="1" id="KW-1133">Transmembrane helix</keyword>
<feature type="transmembrane region" description="Helical" evidence="1">
    <location>
        <begin position="58"/>
        <end position="80"/>
    </location>
</feature>